<dbReference type="RefSeq" id="WP_328775139.1">
    <property type="nucleotide sequence ID" value="NZ_CP108057.1"/>
</dbReference>
<gene>
    <name evidence="2" type="ORF">OHU17_02890</name>
</gene>
<dbReference type="EMBL" id="CP108057">
    <property type="protein sequence ID" value="WUO44831.1"/>
    <property type="molecule type" value="Genomic_DNA"/>
</dbReference>
<dbReference type="Proteomes" id="UP001432075">
    <property type="component" value="Chromosome"/>
</dbReference>
<proteinExistence type="predicted"/>
<dbReference type="Gene3D" id="3.90.870.10">
    <property type="entry name" value="DHBP synthase"/>
    <property type="match status" value="1"/>
</dbReference>
<evidence type="ECO:0000256" key="1">
    <source>
        <dbReference type="SAM" id="MobiDB-lite"/>
    </source>
</evidence>
<accession>A0ABZ1RDM3</accession>
<protein>
    <recommendedName>
        <fullName evidence="4">YrdC-like domain-containing protein</fullName>
    </recommendedName>
</protein>
<organism evidence="2 3">
    <name type="scientific">Streptomyces goshikiensis</name>
    <dbReference type="NCBI Taxonomy" id="1942"/>
    <lineage>
        <taxon>Bacteria</taxon>
        <taxon>Bacillati</taxon>
        <taxon>Actinomycetota</taxon>
        <taxon>Actinomycetes</taxon>
        <taxon>Kitasatosporales</taxon>
        <taxon>Streptomycetaceae</taxon>
        <taxon>Streptomyces</taxon>
    </lineage>
</organism>
<sequence>MSIGSAPPPRDAADMDEARRALRGGAAVVLPNPAPLTYVVAATRPRAVNEAKARPSGQPVALWAHHAGTRHAVTARTALDAAGIALAGRLLAEEHLTLLLPLRAGARWPDWLAPACKDGWVLLFGARWQPLAPLLDEHPVLYVSSANRTGGPPAATPAEALAVFPATVPVLRPPHPADDPADGPARRATTTVTLHPDGRMSLHRHGAQDQPFPDPDAYLTDLRARYAPSPT</sequence>
<name>A0ABZ1RDM3_9ACTN</name>
<dbReference type="InterPro" id="IPR017945">
    <property type="entry name" value="DHBP_synth_RibB-like_a/b_dom"/>
</dbReference>
<evidence type="ECO:0000313" key="2">
    <source>
        <dbReference type="EMBL" id="WUO44831.1"/>
    </source>
</evidence>
<dbReference type="SUPFAM" id="SSF55821">
    <property type="entry name" value="YrdC/RibB"/>
    <property type="match status" value="1"/>
</dbReference>
<feature type="region of interest" description="Disordered" evidence="1">
    <location>
        <begin position="174"/>
        <end position="218"/>
    </location>
</feature>
<reference evidence="2" key="1">
    <citation type="submission" date="2022-10" db="EMBL/GenBank/DDBJ databases">
        <title>The complete genomes of actinobacterial strains from the NBC collection.</title>
        <authorList>
            <person name="Joergensen T.S."/>
            <person name="Alvarez Arevalo M."/>
            <person name="Sterndorff E.B."/>
            <person name="Faurdal D."/>
            <person name="Vuksanovic O."/>
            <person name="Mourched A.-S."/>
            <person name="Charusanti P."/>
            <person name="Shaw S."/>
            <person name="Blin K."/>
            <person name="Weber T."/>
        </authorList>
    </citation>
    <scope>NUCLEOTIDE SEQUENCE</scope>
    <source>
        <strain evidence="2">NBC_00283</strain>
    </source>
</reference>
<keyword evidence="3" id="KW-1185">Reference proteome</keyword>
<evidence type="ECO:0008006" key="4">
    <source>
        <dbReference type="Google" id="ProtNLM"/>
    </source>
</evidence>
<evidence type="ECO:0000313" key="3">
    <source>
        <dbReference type="Proteomes" id="UP001432075"/>
    </source>
</evidence>